<feature type="compositionally biased region" description="Low complexity" evidence="1">
    <location>
        <begin position="95"/>
        <end position="123"/>
    </location>
</feature>
<gene>
    <name evidence="2" type="ORF">Taro_036553</name>
</gene>
<evidence type="ECO:0000313" key="2">
    <source>
        <dbReference type="EMBL" id="MQM03764.1"/>
    </source>
</evidence>
<reference evidence="2" key="1">
    <citation type="submission" date="2017-07" db="EMBL/GenBank/DDBJ databases">
        <title>Taro Niue Genome Assembly and Annotation.</title>
        <authorList>
            <person name="Atibalentja N."/>
            <person name="Keating K."/>
            <person name="Fields C.J."/>
        </authorList>
    </citation>
    <scope>NUCLEOTIDE SEQUENCE</scope>
    <source>
        <strain evidence="2">Niue_2</strain>
        <tissue evidence="2">Leaf</tissue>
    </source>
</reference>
<protein>
    <submittedName>
        <fullName evidence="2">Uncharacterized protein</fullName>
    </submittedName>
</protein>
<accession>A0A843WI65</accession>
<dbReference type="AlphaFoldDB" id="A0A843WI65"/>
<evidence type="ECO:0000313" key="3">
    <source>
        <dbReference type="Proteomes" id="UP000652761"/>
    </source>
</evidence>
<evidence type="ECO:0000256" key="1">
    <source>
        <dbReference type="SAM" id="MobiDB-lite"/>
    </source>
</evidence>
<sequence length="154" mass="15724">MGEEVSTPPRPPVAVPLLIPRMGLPMTQCHQETRTPTRSDLLPSAGHVVAAPGASSAPGPSRTLNQRRPAPAPQSLAPGRPQPVAVSPSPRVGDPPSSSSQAADSPFAPGESPLLPAAAPSSSRTLPCALSRASYSRTARSPLDCCADELAPES</sequence>
<feature type="compositionally biased region" description="Low complexity" evidence="1">
    <location>
        <begin position="43"/>
        <end position="61"/>
    </location>
</feature>
<proteinExistence type="predicted"/>
<dbReference type="Proteomes" id="UP000652761">
    <property type="component" value="Unassembled WGS sequence"/>
</dbReference>
<name>A0A843WI65_COLES</name>
<keyword evidence="3" id="KW-1185">Reference proteome</keyword>
<feature type="region of interest" description="Disordered" evidence="1">
    <location>
        <begin position="24"/>
        <end position="125"/>
    </location>
</feature>
<organism evidence="2 3">
    <name type="scientific">Colocasia esculenta</name>
    <name type="common">Wild taro</name>
    <name type="synonym">Arum esculentum</name>
    <dbReference type="NCBI Taxonomy" id="4460"/>
    <lineage>
        <taxon>Eukaryota</taxon>
        <taxon>Viridiplantae</taxon>
        <taxon>Streptophyta</taxon>
        <taxon>Embryophyta</taxon>
        <taxon>Tracheophyta</taxon>
        <taxon>Spermatophyta</taxon>
        <taxon>Magnoliopsida</taxon>
        <taxon>Liliopsida</taxon>
        <taxon>Araceae</taxon>
        <taxon>Aroideae</taxon>
        <taxon>Colocasieae</taxon>
        <taxon>Colocasia</taxon>
    </lineage>
</organism>
<comment type="caution">
    <text evidence="2">The sequence shown here is derived from an EMBL/GenBank/DDBJ whole genome shotgun (WGS) entry which is preliminary data.</text>
</comment>
<dbReference type="EMBL" id="NMUH01003094">
    <property type="protein sequence ID" value="MQM03764.1"/>
    <property type="molecule type" value="Genomic_DNA"/>
</dbReference>